<evidence type="ECO:0000256" key="1">
    <source>
        <dbReference type="ARBA" id="ARBA00008129"/>
    </source>
</evidence>
<sequence length="121" mass="13332">MWVRGCAGWACVQVAVCCRVYFRPKAGSSGIAGALGQFRPRAGMTPRRHRTACAGAGLGWRSKQRKWMPTVVEQLIWGYGDGSAMPVFDTPRGKLGTVICWENYMPLLRMAMYGAGMSRRG</sequence>
<dbReference type="GO" id="GO:0000257">
    <property type="term" value="F:nitrilase activity"/>
    <property type="evidence" value="ECO:0007669"/>
    <property type="project" value="TreeGrafter"/>
</dbReference>
<dbReference type="SUPFAM" id="SSF56317">
    <property type="entry name" value="Carbon-nitrogen hydrolase"/>
    <property type="match status" value="1"/>
</dbReference>
<organism evidence="3 4">
    <name type="scientific">Achromobacter pestifer</name>
    <dbReference type="NCBI Taxonomy" id="1353889"/>
    <lineage>
        <taxon>Bacteria</taxon>
        <taxon>Pseudomonadati</taxon>
        <taxon>Pseudomonadota</taxon>
        <taxon>Betaproteobacteria</taxon>
        <taxon>Burkholderiales</taxon>
        <taxon>Alcaligenaceae</taxon>
        <taxon>Achromobacter</taxon>
    </lineage>
</organism>
<name>A0A7D4IRZ2_9BURK</name>
<comment type="similarity">
    <text evidence="1">Belongs to the carbon-nitrogen hydrolase superfamily. Nitrilase family.</text>
</comment>
<keyword evidence="4" id="KW-1185">Reference proteome</keyword>
<dbReference type="PANTHER" id="PTHR46044:SF1">
    <property type="entry name" value="CN HYDROLASE DOMAIN-CONTAINING PROTEIN"/>
    <property type="match status" value="1"/>
</dbReference>
<dbReference type="KEGG" id="apes:FOC84_31200"/>
<dbReference type="GO" id="GO:0018822">
    <property type="term" value="F:nitrile hydratase activity"/>
    <property type="evidence" value="ECO:0007669"/>
    <property type="project" value="TreeGrafter"/>
</dbReference>
<dbReference type="Gene3D" id="3.60.110.10">
    <property type="entry name" value="Carbon-nitrogen hydrolase"/>
    <property type="match status" value="1"/>
</dbReference>
<evidence type="ECO:0000313" key="4">
    <source>
        <dbReference type="Proteomes" id="UP000500970"/>
    </source>
</evidence>
<evidence type="ECO:0000313" key="3">
    <source>
        <dbReference type="EMBL" id="QKH39904.1"/>
    </source>
</evidence>
<dbReference type="Pfam" id="PF00795">
    <property type="entry name" value="CN_hydrolase"/>
    <property type="match status" value="1"/>
</dbReference>
<accession>A0A7D4IRZ2</accession>
<dbReference type="Proteomes" id="UP000500970">
    <property type="component" value="Chromosome"/>
</dbReference>
<gene>
    <name evidence="3" type="ORF">FOC84_31200</name>
</gene>
<dbReference type="InterPro" id="IPR003010">
    <property type="entry name" value="C-N_Hydrolase"/>
</dbReference>
<dbReference type="PANTHER" id="PTHR46044">
    <property type="entry name" value="NITRILASE"/>
    <property type="match status" value="1"/>
</dbReference>
<reference evidence="3 4" key="1">
    <citation type="submission" date="2020-05" db="EMBL/GenBank/DDBJ databases">
        <title>FDA dAtabase for Regulatory Grade micrObial Sequences (FDA-ARGOS): Supporting development and validation of Infectious Disease Dx tests.</title>
        <authorList>
            <person name="Sproer C."/>
            <person name="Gronow S."/>
            <person name="Severitt S."/>
            <person name="Schroder I."/>
            <person name="Tallon L."/>
            <person name="Sadzewicz L."/>
            <person name="Zhao X."/>
            <person name="Vavikolanu K."/>
            <person name="Mehta A."/>
            <person name="Aluvathingal J."/>
            <person name="Nadendla S."/>
            <person name="Myers T."/>
            <person name="Yan Y."/>
            <person name="Sichtig H."/>
        </authorList>
    </citation>
    <scope>NUCLEOTIDE SEQUENCE [LARGE SCALE GENOMIC DNA]</scope>
    <source>
        <strain evidence="3 4">FDAARGOS_790</strain>
    </source>
</reference>
<dbReference type="EMBL" id="CP053985">
    <property type="protein sequence ID" value="QKH39904.1"/>
    <property type="molecule type" value="Genomic_DNA"/>
</dbReference>
<protein>
    <recommendedName>
        <fullName evidence="2">CN hydrolase domain-containing protein</fullName>
    </recommendedName>
</protein>
<proteinExistence type="inferred from homology"/>
<feature type="domain" description="CN hydrolase" evidence="2">
    <location>
        <begin position="61"/>
        <end position="117"/>
    </location>
</feature>
<dbReference type="InterPro" id="IPR044149">
    <property type="entry name" value="Nitrilases_CHs"/>
</dbReference>
<dbReference type="GO" id="GO:0051410">
    <property type="term" value="P:detoxification of nitrogen compound"/>
    <property type="evidence" value="ECO:0007669"/>
    <property type="project" value="TreeGrafter"/>
</dbReference>
<dbReference type="InterPro" id="IPR036526">
    <property type="entry name" value="C-N_Hydrolase_sf"/>
</dbReference>
<evidence type="ECO:0000259" key="2">
    <source>
        <dbReference type="Pfam" id="PF00795"/>
    </source>
</evidence>
<dbReference type="AlphaFoldDB" id="A0A7D4IRZ2"/>